<dbReference type="InterPro" id="IPR000782">
    <property type="entry name" value="FAS1_domain"/>
</dbReference>
<evidence type="ECO:0000313" key="4">
    <source>
        <dbReference type="Proteomes" id="UP000199595"/>
    </source>
</evidence>
<accession>A0A1H3EXI3</accession>
<gene>
    <name evidence="3" type="ORF">SAMN05444411_11050</name>
</gene>
<keyword evidence="1" id="KW-1133">Transmembrane helix</keyword>
<dbReference type="Pfam" id="PF02469">
    <property type="entry name" value="Fasciclin"/>
    <property type="match status" value="2"/>
</dbReference>
<dbReference type="FunFam" id="2.30.180.10:FF:000032">
    <property type="entry name" value="Fasciclin domain-containing protein, putative"/>
    <property type="match status" value="1"/>
</dbReference>
<dbReference type="Proteomes" id="UP000199595">
    <property type="component" value="Unassembled WGS sequence"/>
</dbReference>
<dbReference type="PROSITE" id="PS50213">
    <property type="entry name" value="FAS1"/>
    <property type="match status" value="2"/>
</dbReference>
<feature type="domain" description="FAS1" evidence="2">
    <location>
        <begin position="52"/>
        <end position="190"/>
    </location>
</feature>
<reference evidence="3 4" key="1">
    <citation type="submission" date="2016-10" db="EMBL/GenBank/DDBJ databases">
        <authorList>
            <person name="de Groot N.N."/>
        </authorList>
    </citation>
    <scope>NUCLEOTIDE SEQUENCE [LARGE SCALE GENOMIC DNA]</scope>
    <source>
        <strain evidence="3 4">DSM 24956</strain>
    </source>
</reference>
<dbReference type="Gene3D" id="2.30.180.10">
    <property type="entry name" value="FAS1 domain"/>
    <property type="match status" value="2"/>
</dbReference>
<dbReference type="AlphaFoldDB" id="A0A1H3EXI3"/>
<sequence length="340" mass="35782">MFIFLYICLNKTTKNMKKLLNYASILFIVLTITTFTSCNDDDNNDPIIPVSNTIADFVVANSSNYSSLLAALQQADLVTTLSGTDNFTVFAPDNAAFSKFLSDNGFASLEDVPTDILKQVLLNHVISGVVKSTDLSTGYVSTLSTATPNMENINMFVNTTGGVMLNGISSVTNADNMVDNGVIHLVNEVIALPTVVTFAVADPTFSILVSALTRDDQPDFVSTLSTADGTSPAPFTVFAPTNDAFADLLTELDAMSLDDVGTATLTATLNHHVVAGANVVASSLTDNMMVTTLGGDITANVTGGATLTDANNRVSNIIVTDVQASNGIIHVIDKVVLPPL</sequence>
<dbReference type="SMART" id="SM00554">
    <property type="entry name" value="FAS1"/>
    <property type="match status" value="2"/>
</dbReference>
<evidence type="ECO:0000313" key="3">
    <source>
        <dbReference type="EMBL" id="SDX83305.1"/>
    </source>
</evidence>
<proteinExistence type="predicted"/>
<dbReference type="PANTHER" id="PTHR10900:SF77">
    <property type="entry name" value="FI19380P1"/>
    <property type="match status" value="1"/>
</dbReference>
<dbReference type="GO" id="GO:0005615">
    <property type="term" value="C:extracellular space"/>
    <property type="evidence" value="ECO:0007669"/>
    <property type="project" value="TreeGrafter"/>
</dbReference>
<evidence type="ECO:0000256" key="1">
    <source>
        <dbReference type="SAM" id="Phobius"/>
    </source>
</evidence>
<feature type="transmembrane region" description="Helical" evidence="1">
    <location>
        <begin position="19"/>
        <end position="37"/>
    </location>
</feature>
<protein>
    <submittedName>
        <fullName evidence="3">Uncaracterized surface protein containing fasciclin (FAS1) repeats</fullName>
    </submittedName>
</protein>
<dbReference type="EMBL" id="FNNJ01000010">
    <property type="protein sequence ID" value="SDX83305.1"/>
    <property type="molecule type" value="Genomic_DNA"/>
</dbReference>
<keyword evidence="4" id="KW-1185">Reference proteome</keyword>
<keyword evidence="1" id="KW-0472">Membrane</keyword>
<dbReference type="PANTHER" id="PTHR10900">
    <property type="entry name" value="PERIOSTIN-RELATED"/>
    <property type="match status" value="1"/>
</dbReference>
<name>A0A1H3EXI3_9FLAO</name>
<keyword evidence="1" id="KW-0812">Transmembrane</keyword>
<dbReference type="InterPro" id="IPR050904">
    <property type="entry name" value="Adhesion/Biosynth-related"/>
</dbReference>
<dbReference type="SUPFAM" id="SSF82153">
    <property type="entry name" value="FAS1 domain"/>
    <property type="match status" value="2"/>
</dbReference>
<dbReference type="InterPro" id="IPR036378">
    <property type="entry name" value="FAS1_dom_sf"/>
</dbReference>
<organism evidence="3 4">
    <name type="scientific">Lutibacter oricola</name>
    <dbReference type="NCBI Taxonomy" id="762486"/>
    <lineage>
        <taxon>Bacteria</taxon>
        <taxon>Pseudomonadati</taxon>
        <taxon>Bacteroidota</taxon>
        <taxon>Flavobacteriia</taxon>
        <taxon>Flavobacteriales</taxon>
        <taxon>Flavobacteriaceae</taxon>
        <taxon>Lutibacter</taxon>
    </lineage>
</organism>
<dbReference type="STRING" id="762486.SAMN05444411_11050"/>
<evidence type="ECO:0000259" key="2">
    <source>
        <dbReference type="PROSITE" id="PS50213"/>
    </source>
</evidence>
<feature type="domain" description="FAS1" evidence="2">
    <location>
        <begin position="192"/>
        <end position="336"/>
    </location>
</feature>